<dbReference type="EC" id="2.7.1.17" evidence="7 8"/>
<keyword evidence="12" id="KW-1185">Reference proteome</keyword>
<evidence type="ECO:0000313" key="11">
    <source>
        <dbReference type="EMBL" id="GAS87853.1"/>
    </source>
</evidence>
<dbReference type="STRING" id="146020.RMCB_1949"/>
<dbReference type="InterPro" id="IPR043129">
    <property type="entry name" value="ATPase_NBD"/>
</dbReference>
<name>A0A100VXN1_9MYCO</name>
<feature type="domain" description="Carbohydrate kinase FGGY N-terminal" evidence="9">
    <location>
        <begin position="4"/>
        <end position="216"/>
    </location>
</feature>
<evidence type="ECO:0000256" key="5">
    <source>
        <dbReference type="ARBA" id="ARBA00022777"/>
    </source>
</evidence>
<keyword evidence="5 7" id="KW-0418">Kinase</keyword>
<protein>
    <recommendedName>
        <fullName evidence="7 8">Xylulose kinase</fullName>
        <shortName evidence="7 8">Xylulokinase</shortName>
        <ecNumber evidence="7 8">2.7.1.17</ecNumber>
    </recommendedName>
</protein>
<dbReference type="Pfam" id="PF00370">
    <property type="entry name" value="FGGY_N"/>
    <property type="match status" value="1"/>
</dbReference>
<comment type="caution">
    <text evidence="11">The sequence shown here is derived from an EMBL/GenBank/DDBJ whole genome shotgun (WGS) entry which is preliminary data.</text>
</comment>
<sequence length="465" mass="47837">MALVAGIDSSTQSCKIVVCDADSGAVVRSASTPHPGGTEIDPQHWWAALQTTIAAVGGLDDVEALAVGAQQHGMVCLDRSGAVVRDALLWNDTRSATSGAQLVDELGGPAEWANRVGVVPVAAITASKLRWLVDNEPAHADATAAVCLPHDWLTWRLSGSTDIADLRTDRSDASGTGYFSAETDDYREDLLELAMRGRRPALPTVLGPAEIAGTLPGGALLAPGAGDNAAAALGLGAGPGDCVVSLGTSGVVSAVGDAAPHDPGGIVAGFADATGRQLPLVCTLNGAPVLAATAAMLRVDYDEFDRLALSAPPGADGLTLVPYLEGERSPNLPQARGALHGMTARNFNSANLARAGVEGLLASMAYCIDKIVSYGVSVDRIILVGGGARSEAVRRIAPAIWGRPVHVPRPDEYVALGAARQAAWALSKQDAPPEWSLGPITPYTAPPTPQVFEQYLAAQPLTLGQ</sequence>
<evidence type="ECO:0000256" key="2">
    <source>
        <dbReference type="ARBA" id="ARBA00022629"/>
    </source>
</evidence>
<keyword evidence="4 7" id="KW-0547">Nucleotide-binding</keyword>
<dbReference type="EMBL" id="BCSX01000020">
    <property type="protein sequence ID" value="GAS87853.1"/>
    <property type="molecule type" value="Genomic_DNA"/>
</dbReference>
<dbReference type="NCBIfam" id="TIGR01312">
    <property type="entry name" value="XylB"/>
    <property type="match status" value="1"/>
</dbReference>
<comment type="function">
    <text evidence="7">Catalyzes the phosphorylation of D-xylulose to D-xylulose 5-phosphate.</text>
</comment>
<keyword evidence="3 7" id="KW-0808">Transferase</keyword>
<dbReference type="RefSeq" id="WP_062828622.1">
    <property type="nucleotide sequence ID" value="NZ_BCSX01000020.1"/>
</dbReference>
<organism evidence="11 12">
    <name type="scientific">Mycolicibacterium brisbanense</name>
    <dbReference type="NCBI Taxonomy" id="146020"/>
    <lineage>
        <taxon>Bacteria</taxon>
        <taxon>Bacillati</taxon>
        <taxon>Actinomycetota</taxon>
        <taxon>Actinomycetes</taxon>
        <taxon>Mycobacteriales</taxon>
        <taxon>Mycobacteriaceae</taxon>
        <taxon>Mycolicibacterium</taxon>
    </lineage>
</organism>
<evidence type="ECO:0000256" key="7">
    <source>
        <dbReference type="HAMAP-Rule" id="MF_02220"/>
    </source>
</evidence>
<evidence type="ECO:0000256" key="1">
    <source>
        <dbReference type="ARBA" id="ARBA00009156"/>
    </source>
</evidence>
<dbReference type="SUPFAM" id="SSF53067">
    <property type="entry name" value="Actin-like ATPase domain"/>
    <property type="match status" value="2"/>
</dbReference>
<dbReference type="InterPro" id="IPR050406">
    <property type="entry name" value="FGGY_Carb_Kinase"/>
</dbReference>
<gene>
    <name evidence="7 8" type="primary">xylB</name>
    <name evidence="11" type="ORF">RMCB_1949</name>
</gene>
<dbReference type="InterPro" id="IPR000577">
    <property type="entry name" value="Carb_kinase_FGGY"/>
</dbReference>
<reference evidence="12" key="2">
    <citation type="submission" date="2016-02" db="EMBL/GenBank/DDBJ databases">
        <title>Draft genome sequence of five rapidly growing Mycobacterium species.</title>
        <authorList>
            <person name="Katahira K."/>
            <person name="Gotou Y."/>
            <person name="Iida K."/>
            <person name="Ogura Y."/>
            <person name="Hayashi T."/>
        </authorList>
    </citation>
    <scope>NUCLEOTIDE SEQUENCE [LARGE SCALE GENOMIC DNA]</scope>
    <source>
        <strain evidence="12">JCM15654</strain>
    </source>
</reference>
<dbReference type="Proteomes" id="UP000069620">
    <property type="component" value="Unassembled WGS sequence"/>
</dbReference>
<keyword evidence="7 8" id="KW-0119">Carbohydrate metabolism</keyword>
<dbReference type="GO" id="GO:0042732">
    <property type="term" value="P:D-xylose metabolic process"/>
    <property type="evidence" value="ECO:0007669"/>
    <property type="project" value="UniProtKB-KW"/>
</dbReference>
<comment type="similarity">
    <text evidence="1 7 8">Belongs to the FGGY kinase family.</text>
</comment>
<feature type="active site" description="Proton acceptor" evidence="7">
    <location>
        <position position="227"/>
    </location>
</feature>
<dbReference type="GO" id="GO:0005524">
    <property type="term" value="F:ATP binding"/>
    <property type="evidence" value="ECO:0007669"/>
    <property type="project" value="UniProtKB-UniRule"/>
</dbReference>
<proteinExistence type="inferred from homology"/>
<dbReference type="Pfam" id="PF02782">
    <property type="entry name" value="FGGY_C"/>
    <property type="match status" value="1"/>
</dbReference>
<dbReference type="Gene3D" id="3.30.420.40">
    <property type="match status" value="2"/>
</dbReference>
<dbReference type="HAMAP" id="MF_02220">
    <property type="entry name" value="XylB"/>
    <property type="match status" value="1"/>
</dbReference>
<keyword evidence="6 7" id="KW-0067">ATP-binding</keyword>
<dbReference type="GO" id="GO:0005998">
    <property type="term" value="P:xylulose catabolic process"/>
    <property type="evidence" value="ECO:0007669"/>
    <property type="project" value="UniProtKB-UniRule"/>
</dbReference>
<evidence type="ECO:0000256" key="8">
    <source>
        <dbReference type="RuleBase" id="RU364073"/>
    </source>
</evidence>
<dbReference type="PANTHER" id="PTHR43095:SF5">
    <property type="entry name" value="XYLULOSE KINASE"/>
    <property type="match status" value="1"/>
</dbReference>
<comment type="catalytic activity">
    <reaction evidence="7 8">
        <text>D-xylulose + ATP = D-xylulose 5-phosphate + ADP + H(+)</text>
        <dbReference type="Rhea" id="RHEA:10964"/>
        <dbReference type="ChEBI" id="CHEBI:15378"/>
        <dbReference type="ChEBI" id="CHEBI:17140"/>
        <dbReference type="ChEBI" id="CHEBI:30616"/>
        <dbReference type="ChEBI" id="CHEBI:57737"/>
        <dbReference type="ChEBI" id="CHEBI:456216"/>
        <dbReference type="EC" id="2.7.1.17"/>
    </reaction>
</comment>
<accession>A0A100VXN1</accession>
<evidence type="ECO:0000313" key="12">
    <source>
        <dbReference type="Proteomes" id="UP000069620"/>
    </source>
</evidence>
<dbReference type="InterPro" id="IPR018484">
    <property type="entry name" value="FGGY_N"/>
</dbReference>
<feature type="domain" description="Carbohydrate kinase FGGY C-terminal" evidence="10">
    <location>
        <begin position="246"/>
        <end position="426"/>
    </location>
</feature>
<evidence type="ECO:0000256" key="3">
    <source>
        <dbReference type="ARBA" id="ARBA00022679"/>
    </source>
</evidence>
<dbReference type="PIRSF" id="PIRSF000538">
    <property type="entry name" value="GlpK"/>
    <property type="match status" value="1"/>
</dbReference>
<keyword evidence="2 7" id="KW-0859">Xylose metabolism</keyword>
<reference evidence="12" key="1">
    <citation type="journal article" date="2016" name="Genome Announc.">
        <title>Draft Genome Sequences of Five Rapidly Growing Mycobacterium Species, M. thermoresistibile, M. fortuitum subsp. acetamidolyticum, M. canariasense, M. brisbanense, and M. novocastrense.</title>
        <authorList>
            <person name="Katahira K."/>
            <person name="Ogura Y."/>
            <person name="Gotoh Y."/>
            <person name="Hayashi T."/>
        </authorList>
    </citation>
    <scope>NUCLEOTIDE SEQUENCE [LARGE SCALE GENOMIC DNA]</scope>
    <source>
        <strain evidence="12">JCM15654</strain>
    </source>
</reference>
<evidence type="ECO:0000256" key="4">
    <source>
        <dbReference type="ARBA" id="ARBA00022741"/>
    </source>
</evidence>
<dbReference type="PANTHER" id="PTHR43095">
    <property type="entry name" value="SUGAR KINASE"/>
    <property type="match status" value="1"/>
</dbReference>
<dbReference type="InterPro" id="IPR006000">
    <property type="entry name" value="Xylulokinase"/>
</dbReference>
<evidence type="ECO:0000256" key="6">
    <source>
        <dbReference type="ARBA" id="ARBA00022840"/>
    </source>
</evidence>
<feature type="binding site" evidence="7">
    <location>
        <begin position="71"/>
        <end position="72"/>
    </location>
    <ligand>
        <name>substrate</name>
    </ligand>
</feature>
<evidence type="ECO:0000259" key="10">
    <source>
        <dbReference type="Pfam" id="PF02782"/>
    </source>
</evidence>
<dbReference type="OrthoDB" id="9805576at2"/>
<dbReference type="CDD" id="cd07809">
    <property type="entry name" value="ASKHA_NBD_FGGY_BaXK-like"/>
    <property type="match status" value="1"/>
</dbReference>
<dbReference type="AlphaFoldDB" id="A0A100VXN1"/>
<dbReference type="InterPro" id="IPR018485">
    <property type="entry name" value="FGGY_C"/>
</dbReference>
<feature type="site" description="Important for activity" evidence="7">
    <location>
        <position position="8"/>
    </location>
</feature>
<evidence type="ECO:0000259" key="9">
    <source>
        <dbReference type="Pfam" id="PF00370"/>
    </source>
</evidence>
<dbReference type="GO" id="GO:0004856">
    <property type="term" value="F:D-xylulokinase activity"/>
    <property type="evidence" value="ECO:0007669"/>
    <property type="project" value="UniProtKB-UniRule"/>
</dbReference>